<dbReference type="Pfam" id="PF00271">
    <property type="entry name" value="Helicase_C"/>
    <property type="match status" value="1"/>
</dbReference>
<dbReference type="InterPro" id="IPR018973">
    <property type="entry name" value="MZB"/>
</dbReference>
<dbReference type="STRING" id="1849047.A0A3D8S076"/>
<dbReference type="Gene3D" id="3.40.50.300">
    <property type="entry name" value="P-loop containing nucleotide triphosphate hydrolases"/>
    <property type="match status" value="2"/>
</dbReference>
<feature type="region of interest" description="Disordered" evidence="3">
    <location>
        <begin position="1"/>
        <end position="23"/>
    </location>
</feature>
<dbReference type="GO" id="GO:0003676">
    <property type="term" value="F:nucleic acid binding"/>
    <property type="evidence" value="ECO:0007669"/>
    <property type="project" value="InterPro"/>
</dbReference>
<keyword evidence="7" id="KW-1185">Reference proteome</keyword>
<dbReference type="InterPro" id="IPR011545">
    <property type="entry name" value="DEAD/DEAH_box_helicase_dom"/>
</dbReference>
<sequence>MGGLKAATVSNQLVRKRKQKDVEEAEDITSAAAAYALPEQVSSGRTKIVPTKTHDGGAKARRASKAQPTPKLARNGSSLSSTVATSIPWPLYFQLLEKTHRALNLVFTFCSTRKHMATTFDTIKGAVEGHTKGELLIEDVAAIVALRPGGINFTYVDEAMLQVDVRGAERDEIFKGGRAKDWHAAGPPPDSSVGGITGIEGLGRGDLQGGQEVLLFEYVDGDLKRQVQNKTTGEATKATRKLKDEDLKMPVFGQKQLMGLIEKRNTKFKNAIHAFLNICEAESQDPETTLRTKARDFMPVRSRSRDATPKPNTSLLPTSIPKERKSVPEIITEIKSSEWYTGQIVPDGHRVFDPQEAIYGDLNFRLSQDLVNALYNTKNITQLYAHQAEAINNLHDGHHVIVATSTSSGKSLIYQIPVLHELEKDRNTRAMYIFPTKALAQDQRRSMKEMMRYMSGLEETIVETFDGDTAMADRNLIRDEGRIIFTNPDMLHITILPQEQKWRTFLQNLKFVVVDEIHVYNGLFGSHVALIMRRLRRICAAVGNRHIKFISCSATVANPMDHFKTIFGIETVKMTDFDGSPSGRKEFLCWNTPYKDPGDSGSGRGDTMAEAARLFCQLILRGVRVIAFCRIRKGCEALVGAVKHELASLERPECMARVMGYRGGYTPQDRRRIENEMFEGKLMGIIATTALELGVDIGSLDAVITVGFPYTIANLRQQSGRAGRRNKDSLSILVGDCFPTDQYYMQNPDEIFTKPNCELQVDLQNILVLEGHVQCAAYEMPIRPDEDSVYFGKNLPDIAEERMTKDELGFYHCSERFRPFPSKFVAIRDTEDEHFAIVDISHGRNIVLEELEASRAFFTLYDGGIFLHQGNTYLVKEFSPERKIAKVELVRVDWTTQQRDFTDIDPVETEAIRRIPKSLSRAFYGSIKIQQVVFGFFKIDKKRRILDAVQVDNPPIILFSKGMWLDVPKQALDILVERRLNVAGSIHAAEHAILSLMPNFVVSMPGDVRTECKVPQKEFAQKESSRKRPARLTFYDAKGGAGGSGISTKAFEFIDLLLKQAVRRIEACHCHEGCTECVNSDLCKHQNEVMSKAGSEVILKSLLNMEIDIDALPMGPEESSPVGIETVVLAQPVLPRGRIVEVIEVQRGDGYGNELRVISRVDEEGVEREVRIKEEPGE</sequence>
<dbReference type="Pfam" id="PF22982">
    <property type="entry name" value="WHD_HRQ1"/>
    <property type="match status" value="1"/>
</dbReference>
<gene>
    <name evidence="6" type="ORF">BP6252_04333</name>
</gene>
<dbReference type="GO" id="GO:0036297">
    <property type="term" value="P:interstrand cross-link repair"/>
    <property type="evidence" value="ECO:0007669"/>
    <property type="project" value="TreeGrafter"/>
</dbReference>
<dbReference type="CDD" id="cd18797">
    <property type="entry name" value="SF2_C_Hrq"/>
    <property type="match status" value="1"/>
</dbReference>
<evidence type="ECO:0000256" key="2">
    <source>
        <dbReference type="ARBA" id="ARBA00022840"/>
    </source>
</evidence>
<accession>A0A3D8S076</accession>
<dbReference type="SMART" id="SM00490">
    <property type="entry name" value="HELICc"/>
    <property type="match status" value="1"/>
</dbReference>
<evidence type="ECO:0000313" key="7">
    <source>
        <dbReference type="Proteomes" id="UP000256645"/>
    </source>
</evidence>
<dbReference type="GO" id="GO:0043138">
    <property type="term" value="F:3'-5' DNA helicase activity"/>
    <property type="evidence" value="ECO:0007669"/>
    <property type="project" value="TreeGrafter"/>
</dbReference>
<dbReference type="Pfam" id="PF00270">
    <property type="entry name" value="DEAD"/>
    <property type="match status" value="1"/>
</dbReference>
<comment type="caution">
    <text evidence="6">The sequence shown here is derived from an EMBL/GenBank/DDBJ whole genome shotgun (WGS) entry which is preliminary data.</text>
</comment>
<dbReference type="Pfam" id="PF09369">
    <property type="entry name" value="MZB"/>
    <property type="match status" value="1"/>
</dbReference>
<evidence type="ECO:0000256" key="1">
    <source>
        <dbReference type="ARBA" id="ARBA00022741"/>
    </source>
</evidence>
<dbReference type="EMBL" id="PDLM01000004">
    <property type="protein sequence ID" value="RDW79695.1"/>
    <property type="molecule type" value="Genomic_DNA"/>
</dbReference>
<keyword evidence="1" id="KW-0547">Nucleotide-binding</keyword>
<organism evidence="6 7">
    <name type="scientific">Coleophoma cylindrospora</name>
    <dbReference type="NCBI Taxonomy" id="1849047"/>
    <lineage>
        <taxon>Eukaryota</taxon>
        <taxon>Fungi</taxon>
        <taxon>Dikarya</taxon>
        <taxon>Ascomycota</taxon>
        <taxon>Pezizomycotina</taxon>
        <taxon>Leotiomycetes</taxon>
        <taxon>Helotiales</taxon>
        <taxon>Dermateaceae</taxon>
        <taxon>Coleophoma</taxon>
    </lineage>
</organism>
<name>A0A3D8S076_9HELO</name>
<evidence type="ECO:0000259" key="4">
    <source>
        <dbReference type="PROSITE" id="PS51192"/>
    </source>
</evidence>
<dbReference type="InterPro" id="IPR014001">
    <property type="entry name" value="Helicase_ATP-bd"/>
</dbReference>
<evidence type="ECO:0000313" key="6">
    <source>
        <dbReference type="EMBL" id="RDW79695.1"/>
    </source>
</evidence>
<feature type="region of interest" description="Disordered" evidence="3">
    <location>
        <begin position="43"/>
        <end position="77"/>
    </location>
</feature>
<dbReference type="SUPFAM" id="SSF52540">
    <property type="entry name" value="P-loop containing nucleoside triphosphate hydrolases"/>
    <property type="match status" value="1"/>
</dbReference>
<dbReference type="InterPro" id="IPR027417">
    <property type="entry name" value="P-loop_NTPase"/>
</dbReference>
<reference evidence="6 7" key="1">
    <citation type="journal article" date="2018" name="IMA Fungus">
        <title>IMA Genome-F 9: Draft genome sequence of Annulohypoxylon stygium, Aspergillus mulundensis, Berkeleyomyces basicola (syn. Thielaviopsis basicola), Ceratocystis smalleyi, two Cercospora beticola strains, Coleophoma cylindrospora, Fusarium fracticaudum, Phialophora cf. hyalina, and Morchella septimelata.</title>
        <authorList>
            <person name="Wingfield B.D."/>
            <person name="Bills G.F."/>
            <person name="Dong Y."/>
            <person name="Huang W."/>
            <person name="Nel W.J."/>
            <person name="Swalarsk-Parry B.S."/>
            <person name="Vaghefi N."/>
            <person name="Wilken P.M."/>
            <person name="An Z."/>
            <person name="de Beer Z.W."/>
            <person name="De Vos L."/>
            <person name="Chen L."/>
            <person name="Duong T.A."/>
            <person name="Gao Y."/>
            <person name="Hammerbacher A."/>
            <person name="Kikkert J.R."/>
            <person name="Li Y."/>
            <person name="Li H."/>
            <person name="Li K."/>
            <person name="Li Q."/>
            <person name="Liu X."/>
            <person name="Ma X."/>
            <person name="Naidoo K."/>
            <person name="Pethybridge S.J."/>
            <person name="Sun J."/>
            <person name="Steenkamp E.T."/>
            <person name="van der Nest M.A."/>
            <person name="van Wyk S."/>
            <person name="Wingfield M.J."/>
            <person name="Xiong C."/>
            <person name="Yue Q."/>
            <person name="Zhang X."/>
        </authorList>
    </citation>
    <scope>NUCLEOTIDE SEQUENCE [LARGE SCALE GENOMIC DNA]</scope>
    <source>
        <strain evidence="6 7">BP6252</strain>
    </source>
</reference>
<feature type="domain" description="Helicase C-terminal" evidence="5">
    <location>
        <begin position="614"/>
        <end position="767"/>
    </location>
</feature>
<dbReference type="PANTHER" id="PTHR47957">
    <property type="entry name" value="ATP-DEPENDENT HELICASE HRQ1"/>
    <property type="match status" value="1"/>
</dbReference>
<dbReference type="OrthoDB" id="18781at2759"/>
<evidence type="ECO:0000259" key="5">
    <source>
        <dbReference type="PROSITE" id="PS51194"/>
    </source>
</evidence>
<dbReference type="InterPro" id="IPR001650">
    <property type="entry name" value="Helicase_C-like"/>
</dbReference>
<dbReference type="GO" id="GO:0006289">
    <property type="term" value="P:nucleotide-excision repair"/>
    <property type="evidence" value="ECO:0007669"/>
    <property type="project" value="TreeGrafter"/>
</dbReference>
<dbReference type="PROSITE" id="PS51194">
    <property type="entry name" value="HELICASE_CTER"/>
    <property type="match status" value="1"/>
</dbReference>
<dbReference type="SMART" id="SM00487">
    <property type="entry name" value="DEXDc"/>
    <property type="match status" value="1"/>
</dbReference>
<dbReference type="CDD" id="cd17923">
    <property type="entry name" value="DEXHc_Hrq1-like"/>
    <property type="match status" value="1"/>
</dbReference>
<keyword evidence="2" id="KW-0067">ATP-binding</keyword>
<dbReference type="InterPro" id="IPR055227">
    <property type="entry name" value="HRQ1_WHD"/>
</dbReference>
<dbReference type="PROSITE" id="PS51192">
    <property type="entry name" value="HELICASE_ATP_BIND_1"/>
    <property type="match status" value="1"/>
</dbReference>
<dbReference type="GO" id="GO:0005524">
    <property type="term" value="F:ATP binding"/>
    <property type="evidence" value="ECO:0007669"/>
    <property type="project" value="UniProtKB-KW"/>
</dbReference>
<dbReference type="PANTHER" id="PTHR47957:SF3">
    <property type="entry name" value="ATP-DEPENDENT HELICASE HRQ1"/>
    <property type="match status" value="1"/>
</dbReference>
<protein>
    <submittedName>
        <fullName evidence="6">DEAD box helicase-like protein</fullName>
    </submittedName>
</protein>
<dbReference type="AlphaFoldDB" id="A0A3D8S076"/>
<feature type="domain" description="Helicase ATP-binding" evidence="4">
    <location>
        <begin position="391"/>
        <end position="574"/>
    </location>
</feature>
<keyword evidence="6" id="KW-0347">Helicase</keyword>
<keyword evidence="6" id="KW-0378">Hydrolase</keyword>
<dbReference type="Proteomes" id="UP000256645">
    <property type="component" value="Unassembled WGS sequence"/>
</dbReference>
<dbReference type="GO" id="GO:0005634">
    <property type="term" value="C:nucleus"/>
    <property type="evidence" value="ECO:0007669"/>
    <property type="project" value="TreeGrafter"/>
</dbReference>
<evidence type="ECO:0000256" key="3">
    <source>
        <dbReference type="SAM" id="MobiDB-lite"/>
    </source>
</evidence>
<proteinExistence type="predicted"/>